<evidence type="ECO:0000256" key="1">
    <source>
        <dbReference type="SAM" id="Phobius"/>
    </source>
</evidence>
<keyword evidence="1" id="KW-0472">Membrane</keyword>
<evidence type="ECO:0000259" key="3">
    <source>
        <dbReference type="PROSITE" id="PS50887"/>
    </source>
</evidence>
<dbReference type="NCBIfam" id="TIGR00254">
    <property type="entry name" value="GGDEF"/>
    <property type="match status" value="1"/>
</dbReference>
<keyword evidence="1" id="KW-1133">Transmembrane helix</keyword>
<dbReference type="SUPFAM" id="SSF55073">
    <property type="entry name" value="Nucleotide cyclase"/>
    <property type="match status" value="1"/>
</dbReference>
<evidence type="ECO:0000313" key="4">
    <source>
        <dbReference type="EMBL" id="GIE49140.1"/>
    </source>
</evidence>
<feature type="transmembrane region" description="Helical" evidence="1">
    <location>
        <begin position="118"/>
        <end position="138"/>
    </location>
</feature>
<evidence type="ECO:0008006" key="6">
    <source>
        <dbReference type="Google" id="ProtNLM"/>
    </source>
</evidence>
<gene>
    <name evidence="4" type="ORF">Ani05nite_26740</name>
</gene>
<dbReference type="InterPro" id="IPR000160">
    <property type="entry name" value="GGDEF_dom"/>
</dbReference>
<dbReference type="FunFam" id="3.30.70.270:FF:000001">
    <property type="entry name" value="Diguanylate cyclase domain protein"/>
    <property type="match status" value="1"/>
</dbReference>
<evidence type="ECO:0000313" key="5">
    <source>
        <dbReference type="Proteomes" id="UP000647172"/>
    </source>
</evidence>
<dbReference type="Pfam" id="PF00990">
    <property type="entry name" value="GGDEF"/>
    <property type="match status" value="1"/>
</dbReference>
<dbReference type="CDD" id="cd01949">
    <property type="entry name" value="GGDEF"/>
    <property type="match status" value="1"/>
</dbReference>
<dbReference type="Gene3D" id="3.20.20.450">
    <property type="entry name" value="EAL domain"/>
    <property type="match status" value="1"/>
</dbReference>
<dbReference type="AlphaFoldDB" id="A0A919JH02"/>
<feature type="transmembrane region" description="Helical" evidence="1">
    <location>
        <begin position="83"/>
        <end position="103"/>
    </location>
</feature>
<dbReference type="CDD" id="cd01948">
    <property type="entry name" value="EAL"/>
    <property type="match status" value="1"/>
</dbReference>
<protein>
    <recommendedName>
        <fullName evidence="6">Diguanylate cyclase (GGDEF) domain-containing protein</fullName>
    </recommendedName>
</protein>
<proteinExistence type="predicted"/>
<dbReference type="InterPro" id="IPR043128">
    <property type="entry name" value="Rev_trsase/Diguanyl_cyclase"/>
</dbReference>
<reference evidence="4" key="1">
    <citation type="submission" date="2021-01" db="EMBL/GenBank/DDBJ databases">
        <title>Whole genome shotgun sequence of Actinoplanes nipponensis NBRC 14063.</title>
        <authorList>
            <person name="Komaki H."/>
            <person name="Tamura T."/>
        </authorList>
    </citation>
    <scope>NUCLEOTIDE SEQUENCE</scope>
    <source>
        <strain evidence="4">NBRC 14063</strain>
    </source>
</reference>
<comment type="caution">
    <text evidence="4">The sequence shown here is derived from an EMBL/GenBank/DDBJ whole genome shotgun (WGS) entry which is preliminary data.</text>
</comment>
<dbReference type="RefSeq" id="WP_239129871.1">
    <property type="nucleotide sequence ID" value="NZ_BAAAYJ010000035.1"/>
</dbReference>
<dbReference type="Proteomes" id="UP000647172">
    <property type="component" value="Unassembled WGS sequence"/>
</dbReference>
<organism evidence="4 5">
    <name type="scientific">Actinoplanes nipponensis</name>
    <dbReference type="NCBI Taxonomy" id="135950"/>
    <lineage>
        <taxon>Bacteria</taxon>
        <taxon>Bacillati</taxon>
        <taxon>Actinomycetota</taxon>
        <taxon>Actinomycetes</taxon>
        <taxon>Micromonosporales</taxon>
        <taxon>Micromonosporaceae</taxon>
        <taxon>Actinoplanes</taxon>
    </lineage>
</organism>
<feature type="transmembrane region" description="Helical" evidence="1">
    <location>
        <begin position="182"/>
        <end position="203"/>
    </location>
</feature>
<feature type="transmembrane region" description="Helical" evidence="1">
    <location>
        <begin position="280"/>
        <end position="297"/>
    </location>
</feature>
<dbReference type="Gene3D" id="3.30.70.270">
    <property type="match status" value="1"/>
</dbReference>
<dbReference type="InterPro" id="IPR029787">
    <property type="entry name" value="Nucleotide_cyclase"/>
</dbReference>
<name>A0A919JH02_9ACTN</name>
<feature type="domain" description="GGDEF" evidence="3">
    <location>
        <begin position="384"/>
        <end position="515"/>
    </location>
</feature>
<keyword evidence="1" id="KW-0812">Transmembrane</keyword>
<dbReference type="SUPFAM" id="SSF141868">
    <property type="entry name" value="EAL domain-like"/>
    <property type="match status" value="1"/>
</dbReference>
<dbReference type="Pfam" id="PF00563">
    <property type="entry name" value="EAL"/>
    <property type="match status" value="1"/>
</dbReference>
<feature type="transmembrane region" description="Helical" evidence="1">
    <location>
        <begin position="150"/>
        <end position="170"/>
    </location>
</feature>
<dbReference type="EMBL" id="BOMQ01000030">
    <property type="protein sequence ID" value="GIE49140.1"/>
    <property type="molecule type" value="Genomic_DNA"/>
</dbReference>
<dbReference type="PANTHER" id="PTHR44757">
    <property type="entry name" value="DIGUANYLATE CYCLASE DGCP"/>
    <property type="match status" value="1"/>
</dbReference>
<dbReference type="PANTHER" id="PTHR44757:SF2">
    <property type="entry name" value="BIOFILM ARCHITECTURE MAINTENANCE PROTEIN MBAA"/>
    <property type="match status" value="1"/>
</dbReference>
<keyword evidence="5" id="KW-1185">Reference proteome</keyword>
<dbReference type="PROSITE" id="PS50887">
    <property type="entry name" value="GGDEF"/>
    <property type="match status" value="1"/>
</dbReference>
<accession>A0A919JH02</accession>
<dbReference type="InterPro" id="IPR052155">
    <property type="entry name" value="Biofilm_reg_signaling"/>
</dbReference>
<dbReference type="SMART" id="SM00267">
    <property type="entry name" value="GGDEF"/>
    <property type="match status" value="1"/>
</dbReference>
<dbReference type="PROSITE" id="PS50883">
    <property type="entry name" value="EAL"/>
    <property type="match status" value="1"/>
</dbReference>
<dbReference type="InterPro" id="IPR035919">
    <property type="entry name" value="EAL_sf"/>
</dbReference>
<feature type="domain" description="EAL" evidence="2">
    <location>
        <begin position="524"/>
        <end position="779"/>
    </location>
</feature>
<sequence>MFRPDPRRSSAPVGSPFATLRRDPALLALAALTLLGCALFFLVAGDTRRQVQIYWAVQVPLDAALAIGGWRLRQVAPARFSRFWSMIAFGGTSFTLGDSWQFLTMVAGTGVPSMTGGAVQTAFFTVGMSSNVIACLIFPQGLRTARERFIFWLDATTVLVGGSVLAWCFAVNPLGGAPTDRITVGITAALVLVAAFAATKVALIPAPPMARIAAWPMVGAAMLQGVSTFLPGPFQEQNEAYVFAIRLLPSLLIAIGPRIQELTVRVDGAHGRAKRRPYSLLPYGMIAVTFVIFFAMLPEHVSSQLWGATAGVVVITCLVAGRQLVAFQDNMVLIGRLDVVLDELRDREVLLREQASFDGLTKLANRTHFSAEASRALAAVRAPGELAMLLIDLDDFKTINDTMGHAAGDTLLVSVAERLARAVRPGDVVSRLGGDEFAVLLHVTATDTAERAAANILRLLAEPMEIRHHTVATRASIGIAAAAAGDEPSALLSNADIAMYEAKRRGKSTWVVYTGEMGARIGSEAELISQLARALDAGEFRLVYQPIVRLDDLRLTGVEALVRWHHPARGLVSPVEFIPLAERTGQIVPIGAWVLREACRQAADWRRRHPGAEHLTVGVNVAGRQLRTAGFVDEVARVLATTGLPASCLSIEVTETAVLDDEESNEAMRGLRALGVKLALDDFGTAASSLGLLLTCPVTTLKLDRSFVESIVTVGRQAAVATAVSQMANALEFASVAEGIETEEQRDLLRSLGYQYGQGYLFSRPVAAAEMDRLWAGHTAALI</sequence>
<dbReference type="SMART" id="SM00052">
    <property type="entry name" value="EAL"/>
    <property type="match status" value="1"/>
</dbReference>
<feature type="transmembrane region" description="Helical" evidence="1">
    <location>
        <begin position="25"/>
        <end position="45"/>
    </location>
</feature>
<dbReference type="InterPro" id="IPR001633">
    <property type="entry name" value="EAL_dom"/>
</dbReference>
<evidence type="ECO:0000259" key="2">
    <source>
        <dbReference type="PROSITE" id="PS50883"/>
    </source>
</evidence>